<dbReference type="EMBL" id="CP032549">
    <property type="protein sequence ID" value="QIV85679.1"/>
    <property type="molecule type" value="Genomic_DNA"/>
</dbReference>
<evidence type="ECO:0000313" key="2">
    <source>
        <dbReference type="Proteomes" id="UP000502331"/>
    </source>
</evidence>
<keyword evidence="2" id="KW-1185">Reference proteome</keyword>
<gene>
    <name evidence="1" type="ORF">D3791_00195</name>
</gene>
<accession>A0A6H0SGX1</accession>
<sequence length="265" mass="30652">MEDFKPWMNKKKTKVVYQGISDHLDLTGISSFPSLERISVYDAKRVLLPENHDWSGVSTLEFSWEPQWAEVLEQRSATETLIYRPTQEALDCFNCELPTSEEGISSLSLSTIKHGVIDRWFPQAFSASWVKIVNSRTVDLSSAGPFNSIGLLDFRYVTRLSGLAHFTHQGRVRAIRLEDPLIMDPKEFWNIRTECIKFGTGRKENDAWLEEIWEQRPKNWEEKYFISSKFVNKKLGRTTWEETSQLSQAADDKAIAYRFKAAMKG</sequence>
<name>A0A6H0SGX1_9MICC</name>
<protein>
    <submittedName>
        <fullName evidence="1">Uncharacterized protein</fullName>
    </submittedName>
</protein>
<reference evidence="1 2" key="1">
    <citation type="submission" date="2018-09" db="EMBL/GenBank/DDBJ databases">
        <title>Glutamicibacter mishrai S5-52T (LMG 29155T = KCTC 39846T).</title>
        <authorList>
            <person name="Das S.K."/>
        </authorList>
    </citation>
    <scope>NUCLEOTIDE SEQUENCE [LARGE SCALE GENOMIC DNA]</scope>
    <source>
        <strain evidence="1 2">S5-52</strain>
    </source>
</reference>
<dbReference type="AlphaFoldDB" id="A0A6H0SGX1"/>
<dbReference type="Proteomes" id="UP000502331">
    <property type="component" value="Chromosome"/>
</dbReference>
<organism evidence="1 2">
    <name type="scientific">Glutamicibacter mishrai</name>
    <dbReference type="NCBI Taxonomy" id="1775880"/>
    <lineage>
        <taxon>Bacteria</taxon>
        <taxon>Bacillati</taxon>
        <taxon>Actinomycetota</taxon>
        <taxon>Actinomycetes</taxon>
        <taxon>Micrococcales</taxon>
        <taxon>Micrococcaceae</taxon>
        <taxon>Glutamicibacter</taxon>
    </lineage>
</organism>
<proteinExistence type="predicted"/>
<evidence type="ECO:0000313" key="1">
    <source>
        <dbReference type="EMBL" id="QIV85679.1"/>
    </source>
</evidence>